<keyword evidence="2" id="KW-0472">Membrane</keyword>
<feature type="transmembrane region" description="Helical" evidence="2">
    <location>
        <begin position="107"/>
        <end position="129"/>
    </location>
</feature>
<dbReference type="EMBL" id="JAUIRO010000009">
    <property type="protein sequence ID" value="KAK0701862.1"/>
    <property type="molecule type" value="Genomic_DNA"/>
</dbReference>
<comment type="caution">
    <text evidence="3">The sequence shown here is derived from an EMBL/GenBank/DDBJ whole genome shotgun (WGS) entry which is preliminary data.</text>
</comment>
<dbReference type="GeneID" id="85318816"/>
<keyword evidence="2" id="KW-1133">Transmembrane helix</keyword>
<proteinExistence type="predicted"/>
<feature type="transmembrane region" description="Helical" evidence="2">
    <location>
        <begin position="16"/>
        <end position="36"/>
    </location>
</feature>
<sequence>MGAQLPSEAVGQAAGILVYSFVCLACSLFLVWLVWIHNERKSYVAMLGFFMSLSALASIVQQIHTIVSWRDVKTDQHENMLANVGNPELHVTGASTGFDRILFYIQYYTYNVDALLVLCWSVELAYSIYQLRSSRLSRFHGSIVAKSAAVVLPALQIVLLRLCGGVQKSTAGFIILADFIMITSFAVGSLLLLAILGKYVHTKLALLSWTVRYGRPSQSTDDGSAMASNGGQARPARRTNIYDRWLVIRFTLAFVALSLFELVVIVFQLRAASNNNRANIPKEPDLSAAKAQSDFALFVPGPSANLLTFVVFGTTRTFRDYMWTLFTPKQVQEKRLARRRARESASRNNAIPASLTRQDVEAGGGGIKLQKLDQGEETQLRGKHDDDEWPIILKSPSPALSSVSNYR</sequence>
<feature type="compositionally biased region" description="Basic and acidic residues" evidence="1">
    <location>
        <begin position="370"/>
        <end position="386"/>
    </location>
</feature>
<protein>
    <recommendedName>
        <fullName evidence="5">Glycoside hydrolase</fullName>
    </recommendedName>
</protein>
<feature type="transmembrane region" description="Helical" evidence="2">
    <location>
        <begin position="171"/>
        <end position="196"/>
    </location>
</feature>
<feature type="compositionally biased region" description="Polar residues" evidence="1">
    <location>
        <begin position="398"/>
        <end position="407"/>
    </location>
</feature>
<feature type="region of interest" description="Disordered" evidence="1">
    <location>
        <begin position="366"/>
        <end position="407"/>
    </location>
</feature>
<evidence type="ECO:0008006" key="5">
    <source>
        <dbReference type="Google" id="ProtNLM"/>
    </source>
</evidence>
<evidence type="ECO:0000313" key="3">
    <source>
        <dbReference type="EMBL" id="KAK0701862.1"/>
    </source>
</evidence>
<reference evidence="3" key="1">
    <citation type="submission" date="2023-06" db="EMBL/GenBank/DDBJ databases">
        <title>Genome-scale phylogeny and comparative genomics of the fungal order Sordariales.</title>
        <authorList>
            <consortium name="Lawrence Berkeley National Laboratory"/>
            <person name="Hensen N."/>
            <person name="Bonometti L."/>
            <person name="Westerberg I."/>
            <person name="Brannstrom I.O."/>
            <person name="Guillou S."/>
            <person name="Cros-Aarteil S."/>
            <person name="Calhoun S."/>
            <person name="Haridas S."/>
            <person name="Kuo A."/>
            <person name="Mondo S."/>
            <person name="Pangilinan J."/>
            <person name="Riley R."/>
            <person name="LaButti K."/>
            <person name="Andreopoulos B."/>
            <person name="Lipzen A."/>
            <person name="Chen C."/>
            <person name="Yanf M."/>
            <person name="Daum C."/>
            <person name="Ng V."/>
            <person name="Clum A."/>
            <person name="Steindorff A."/>
            <person name="Ohm R."/>
            <person name="Martin F."/>
            <person name="Silar P."/>
            <person name="Natvig D."/>
            <person name="Lalanne C."/>
            <person name="Gautier V."/>
            <person name="Ament-velasquez S.L."/>
            <person name="Kruys A."/>
            <person name="Hutchinson M.I."/>
            <person name="Powell A.J."/>
            <person name="Barry K."/>
            <person name="Miller A.N."/>
            <person name="Grigoriev I.V."/>
            <person name="Debuchy R."/>
            <person name="Gladieux P."/>
            <person name="Thoren M.H."/>
            <person name="Johannesson H."/>
        </authorList>
    </citation>
    <scope>NUCLEOTIDE SEQUENCE</scope>
    <source>
        <strain evidence="3">SMH2392-1A</strain>
    </source>
</reference>
<dbReference type="Proteomes" id="UP001172101">
    <property type="component" value="Unassembled WGS sequence"/>
</dbReference>
<accession>A0AA39ZQN2</accession>
<feature type="transmembrane region" description="Helical" evidence="2">
    <location>
        <begin position="246"/>
        <end position="267"/>
    </location>
</feature>
<organism evidence="3 4">
    <name type="scientific">Lasiosphaeria miniovina</name>
    <dbReference type="NCBI Taxonomy" id="1954250"/>
    <lineage>
        <taxon>Eukaryota</taxon>
        <taxon>Fungi</taxon>
        <taxon>Dikarya</taxon>
        <taxon>Ascomycota</taxon>
        <taxon>Pezizomycotina</taxon>
        <taxon>Sordariomycetes</taxon>
        <taxon>Sordariomycetidae</taxon>
        <taxon>Sordariales</taxon>
        <taxon>Lasiosphaeriaceae</taxon>
        <taxon>Lasiosphaeria</taxon>
    </lineage>
</organism>
<gene>
    <name evidence="3" type="ORF">B0T26DRAFT_534736</name>
</gene>
<feature type="region of interest" description="Disordered" evidence="1">
    <location>
        <begin position="338"/>
        <end position="357"/>
    </location>
</feature>
<name>A0AA39ZQN2_9PEZI</name>
<keyword evidence="4" id="KW-1185">Reference proteome</keyword>
<evidence type="ECO:0000256" key="2">
    <source>
        <dbReference type="SAM" id="Phobius"/>
    </source>
</evidence>
<evidence type="ECO:0000313" key="4">
    <source>
        <dbReference type="Proteomes" id="UP001172101"/>
    </source>
</evidence>
<feature type="transmembrane region" description="Helical" evidence="2">
    <location>
        <begin position="43"/>
        <end position="63"/>
    </location>
</feature>
<keyword evidence="2" id="KW-0812">Transmembrane</keyword>
<dbReference type="AlphaFoldDB" id="A0AA39ZQN2"/>
<evidence type="ECO:0000256" key="1">
    <source>
        <dbReference type="SAM" id="MobiDB-lite"/>
    </source>
</evidence>
<feature type="transmembrane region" description="Helical" evidence="2">
    <location>
        <begin position="141"/>
        <end position="159"/>
    </location>
</feature>
<dbReference type="RefSeq" id="XP_060289526.1">
    <property type="nucleotide sequence ID" value="XM_060435546.1"/>
</dbReference>